<dbReference type="AlphaFoldDB" id="A0AAP3GX91"/>
<dbReference type="GO" id="GO:0070402">
    <property type="term" value="F:NADPH binding"/>
    <property type="evidence" value="ECO:0007669"/>
    <property type="project" value="UniProtKB-UniRule"/>
</dbReference>
<comment type="cofactor">
    <cofactor evidence="1 11">
        <name>FMN</name>
        <dbReference type="ChEBI" id="CHEBI:58210"/>
    </cofactor>
</comment>
<feature type="binding site" evidence="11">
    <location>
        <begin position="256"/>
        <end position="258"/>
    </location>
    <ligand>
        <name>FMN</name>
        <dbReference type="ChEBI" id="CHEBI:58210"/>
    </ligand>
</feature>
<dbReference type="NCBIfam" id="TIGR02151">
    <property type="entry name" value="IPP_isom_2"/>
    <property type="match status" value="1"/>
</dbReference>
<evidence type="ECO:0000256" key="1">
    <source>
        <dbReference type="ARBA" id="ARBA00001917"/>
    </source>
</evidence>
<evidence type="ECO:0000256" key="6">
    <source>
        <dbReference type="ARBA" id="ARBA00022842"/>
    </source>
</evidence>
<dbReference type="GO" id="GO:0008299">
    <property type="term" value="P:isoprenoid biosynthetic process"/>
    <property type="evidence" value="ECO:0007669"/>
    <property type="project" value="UniProtKB-UniRule"/>
</dbReference>
<dbReference type="InterPro" id="IPR000262">
    <property type="entry name" value="FMN-dep_DH"/>
</dbReference>
<feature type="binding site" evidence="11">
    <location>
        <begin position="63"/>
        <end position="65"/>
    </location>
    <ligand>
        <name>FMN</name>
        <dbReference type="ChEBI" id="CHEBI:58210"/>
    </ligand>
</feature>
<feature type="binding site" evidence="11">
    <location>
        <position position="213"/>
    </location>
    <ligand>
        <name>FMN</name>
        <dbReference type="ChEBI" id="CHEBI:58210"/>
    </ligand>
</feature>
<dbReference type="Pfam" id="PF01070">
    <property type="entry name" value="FMN_dh"/>
    <property type="match status" value="1"/>
</dbReference>
<keyword evidence="2 11" id="KW-0963">Cytoplasm</keyword>
<dbReference type="EC" id="5.3.3.2" evidence="11"/>
<evidence type="ECO:0000313" key="14">
    <source>
        <dbReference type="Proteomes" id="UP001213015"/>
    </source>
</evidence>
<feature type="binding site" evidence="11">
    <location>
        <begin position="7"/>
        <end position="8"/>
    </location>
    <ligand>
        <name>substrate</name>
    </ligand>
</feature>
<comment type="cofactor">
    <cofactor evidence="11">
        <name>Mg(2+)</name>
        <dbReference type="ChEBI" id="CHEBI:18420"/>
    </cofactor>
</comment>
<feature type="domain" description="FMN-dependent dehydrogenase" evidence="12">
    <location>
        <begin position="149"/>
        <end position="319"/>
    </location>
</feature>
<evidence type="ECO:0000313" key="13">
    <source>
        <dbReference type="EMBL" id="MCZ3844423.1"/>
    </source>
</evidence>
<keyword evidence="3 11" id="KW-0285">Flavoprotein</keyword>
<evidence type="ECO:0000256" key="2">
    <source>
        <dbReference type="ARBA" id="ARBA00022490"/>
    </source>
</evidence>
<dbReference type="RefSeq" id="WP_006586773.1">
    <property type="nucleotide sequence ID" value="NZ_CABMGH010000001.1"/>
</dbReference>
<keyword evidence="9 11" id="KW-0413">Isomerase</keyword>
<evidence type="ECO:0000256" key="11">
    <source>
        <dbReference type="HAMAP-Rule" id="MF_00354"/>
    </source>
</evidence>
<keyword evidence="4 11" id="KW-0288">FMN</keyword>
<gene>
    <name evidence="11 13" type="primary">fni</name>
    <name evidence="13" type="ORF">L2422_02635</name>
</gene>
<comment type="caution">
    <text evidence="13">The sequence shown here is derived from an EMBL/GenBank/DDBJ whole genome shotgun (WGS) entry which is preliminary data.</text>
</comment>
<comment type="similarity">
    <text evidence="11">Belongs to the IPP isomerase type 2 family.</text>
</comment>
<comment type="subcellular location">
    <subcellularLocation>
        <location evidence="11">Cytoplasm</location>
    </subcellularLocation>
</comment>
<comment type="function">
    <text evidence="11">Involved in the biosynthesis of isoprenoids. Catalyzes the 1,3-allylic rearrangement of the homoallylic substrate isopentenyl (IPP) to its allylic isomer, dimethylallyl diphosphate (DMAPP).</text>
</comment>
<feature type="binding site" evidence="11">
    <location>
        <position position="122"/>
    </location>
    <ligand>
        <name>FMN</name>
        <dbReference type="ChEBI" id="CHEBI:58210"/>
    </ligand>
</feature>
<feature type="binding site" evidence="11">
    <location>
        <position position="183"/>
    </location>
    <ligand>
        <name>FMN</name>
        <dbReference type="ChEBI" id="CHEBI:58210"/>
    </ligand>
</feature>
<sequence>MSNHSKRKEEHLALAKKYFTIKDNDFDRIELVRPALPESRVSSAAIACEILGKKVKAPFYINAMTGGSEKSKEINRAIGKASRIGQIPFATGSSSILAKEKDQLASFYVAREENPDGLFFANVNPNTPANTAKNIVQELQADALQIHINTVQELAMPEGDRDFVWIDKLKAIRDVVDVPVIIKEVGFGFDKASIELLQKNNFNLIDLGGAGGTNFAQIENARSSHPLPYLDELGLSTVKSALIAEECGIDFFASGGIRNALDILKCLVLGAKSVGIANLFLQAYENSGEDGLVETVLRFEDELAGLFALFGINNVNEAKKIKYALTKGLWKELIQIIVDD</sequence>
<comment type="caution">
    <text evidence="11">Lacks conserved residue(s) required for the propagation of feature annotation.</text>
</comment>
<keyword evidence="6 11" id="KW-0460">Magnesium</keyword>
<dbReference type="GO" id="GO:0005737">
    <property type="term" value="C:cytoplasm"/>
    <property type="evidence" value="ECO:0007669"/>
    <property type="project" value="UniProtKB-SubCell"/>
</dbReference>
<dbReference type="SUPFAM" id="SSF51395">
    <property type="entry name" value="FMN-linked oxidoreductases"/>
    <property type="match status" value="1"/>
</dbReference>
<feature type="binding site" evidence="11">
    <location>
        <position position="93"/>
    </location>
    <ligand>
        <name>FMN</name>
        <dbReference type="ChEBI" id="CHEBI:58210"/>
    </ligand>
</feature>
<dbReference type="GO" id="GO:0000287">
    <property type="term" value="F:magnesium ion binding"/>
    <property type="evidence" value="ECO:0007669"/>
    <property type="project" value="UniProtKB-UniRule"/>
</dbReference>
<evidence type="ECO:0000256" key="9">
    <source>
        <dbReference type="ARBA" id="ARBA00023235"/>
    </source>
</evidence>
<dbReference type="PANTHER" id="PTHR43665:SF1">
    <property type="entry name" value="ISOPENTENYL-DIPHOSPHATE DELTA-ISOMERASE"/>
    <property type="match status" value="1"/>
</dbReference>
<dbReference type="InterPro" id="IPR011179">
    <property type="entry name" value="IPdP_isomerase"/>
</dbReference>
<name>A0AAP3GX91_9LACO</name>
<dbReference type="GO" id="GO:0016491">
    <property type="term" value="F:oxidoreductase activity"/>
    <property type="evidence" value="ECO:0007669"/>
    <property type="project" value="InterPro"/>
</dbReference>
<accession>A0AAP3GX91</accession>
<comment type="subunit">
    <text evidence="10 11">Homooctamer. Dimer of tetramers.</text>
</comment>
<proteinExistence type="inferred from homology"/>
<dbReference type="GeneID" id="97459588"/>
<protein>
    <recommendedName>
        <fullName evidence="11">Isopentenyl-diphosphate delta-isomerase</fullName>
        <shortName evidence="11">IPP isomerase</shortName>
        <ecNumber evidence="11">5.3.3.2</ecNumber>
    </recommendedName>
    <alternativeName>
        <fullName evidence="11">Isopentenyl diphosphate:dimethylallyl diphosphate isomerase</fullName>
    </alternativeName>
    <alternativeName>
        <fullName evidence="11">Isopentenyl pyrophosphate isomerase</fullName>
    </alternativeName>
    <alternativeName>
        <fullName evidence="11">Type 2 isopentenyl diphosphate isomerase</fullName>
        <shortName evidence="11">IDI-2</shortName>
    </alternativeName>
</protein>
<dbReference type="EMBL" id="JAKHLF010000002">
    <property type="protein sequence ID" value="MCZ3844423.1"/>
    <property type="molecule type" value="Genomic_DNA"/>
</dbReference>
<comment type="catalytic activity">
    <reaction evidence="11">
        <text>isopentenyl diphosphate = dimethylallyl diphosphate</text>
        <dbReference type="Rhea" id="RHEA:23284"/>
        <dbReference type="ChEBI" id="CHEBI:57623"/>
        <dbReference type="ChEBI" id="CHEBI:128769"/>
        <dbReference type="EC" id="5.3.3.2"/>
    </reaction>
</comment>
<organism evidence="13 14">
    <name type="scientific">Lactobacillus mulieris</name>
    <dbReference type="NCBI Taxonomy" id="2508708"/>
    <lineage>
        <taxon>Bacteria</taxon>
        <taxon>Bacillati</taxon>
        <taxon>Bacillota</taxon>
        <taxon>Bacilli</taxon>
        <taxon>Lactobacillales</taxon>
        <taxon>Lactobacillaceae</taxon>
        <taxon>Lactobacillus</taxon>
    </lineage>
</organism>
<keyword evidence="5 11" id="KW-0479">Metal-binding</keyword>
<evidence type="ECO:0000256" key="8">
    <source>
        <dbReference type="ARBA" id="ARBA00023229"/>
    </source>
</evidence>
<dbReference type="InterPro" id="IPR013785">
    <property type="entry name" value="Aldolase_TIM"/>
</dbReference>
<dbReference type="Proteomes" id="UP001213015">
    <property type="component" value="Unassembled WGS sequence"/>
</dbReference>
<dbReference type="PIRSF" id="PIRSF003314">
    <property type="entry name" value="IPP_isomerase"/>
    <property type="match status" value="1"/>
</dbReference>
<keyword evidence="8 11" id="KW-0414">Isoprene biosynthesis</keyword>
<evidence type="ECO:0000256" key="4">
    <source>
        <dbReference type="ARBA" id="ARBA00022643"/>
    </source>
</evidence>
<dbReference type="GO" id="GO:0010181">
    <property type="term" value="F:FMN binding"/>
    <property type="evidence" value="ECO:0007669"/>
    <property type="project" value="UniProtKB-UniRule"/>
</dbReference>
<feature type="binding site" evidence="11">
    <location>
        <position position="152"/>
    </location>
    <ligand>
        <name>substrate</name>
    </ligand>
</feature>
<reference evidence="13" key="1">
    <citation type="submission" date="2022-01" db="EMBL/GenBank/DDBJ databases">
        <title>VMRC isolate genome collection.</title>
        <authorList>
            <person name="France M."/>
            <person name="Rutt L."/>
            <person name="Humphrys M."/>
            <person name="Ravel J."/>
        </authorList>
    </citation>
    <scope>NUCLEOTIDE SEQUENCE</scope>
    <source>
        <strain evidence="13">C0127B5</strain>
    </source>
</reference>
<feature type="binding site" evidence="11">
    <location>
        <position position="153"/>
    </location>
    <ligand>
        <name>Mg(2+)</name>
        <dbReference type="ChEBI" id="CHEBI:18420"/>
    </ligand>
</feature>
<evidence type="ECO:0000256" key="5">
    <source>
        <dbReference type="ARBA" id="ARBA00022723"/>
    </source>
</evidence>
<dbReference type="HAMAP" id="MF_00354">
    <property type="entry name" value="Idi_2"/>
    <property type="match status" value="1"/>
</dbReference>
<evidence type="ECO:0000259" key="12">
    <source>
        <dbReference type="Pfam" id="PF01070"/>
    </source>
</evidence>
<feature type="binding site" evidence="11">
    <location>
        <begin position="277"/>
        <end position="278"/>
    </location>
    <ligand>
        <name>FMN</name>
        <dbReference type="ChEBI" id="CHEBI:58210"/>
    </ligand>
</feature>
<dbReference type="Gene3D" id="3.20.20.70">
    <property type="entry name" value="Aldolase class I"/>
    <property type="match status" value="1"/>
</dbReference>
<comment type="cofactor">
    <cofactor evidence="11">
        <name>NADPH</name>
        <dbReference type="ChEBI" id="CHEBI:57783"/>
    </cofactor>
</comment>
<keyword evidence="7 11" id="KW-0521">NADP</keyword>
<evidence type="ECO:0000256" key="3">
    <source>
        <dbReference type="ARBA" id="ARBA00022630"/>
    </source>
</evidence>
<evidence type="ECO:0000256" key="10">
    <source>
        <dbReference type="ARBA" id="ARBA00025810"/>
    </source>
</evidence>
<evidence type="ECO:0000256" key="7">
    <source>
        <dbReference type="ARBA" id="ARBA00022857"/>
    </source>
</evidence>
<dbReference type="GO" id="GO:0004452">
    <property type="term" value="F:isopentenyl-diphosphate delta-isomerase activity"/>
    <property type="evidence" value="ECO:0007669"/>
    <property type="project" value="UniProtKB-UniRule"/>
</dbReference>
<dbReference type="PANTHER" id="PTHR43665">
    <property type="entry name" value="ISOPENTENYL-DIPHOSPHATE DELTA-ISOMERASE"/>
    <property type="match status" value="1"/>
</dbReference>